<dbReference type="NCBIfam" id="TIGR04183">
    <property type="entry name" value="Por_Secre_tail"/>
    <property type="match status" value="1"/>
</dbReference>
<dbReference type="EMBL" id="BARV01023609">
    <property type="protein sequence ID" value="GAI38715.1"/>
    <property type="molecule type" value="Genomic_DNA"/>
</dbReference>
<protein>
    <recommendedName>
        <fullName evidence="1">Secretion system C-terminal sorting domain-containing protein</fullName>
    </recommendedName>
</protein>
<dbReference type="Pfam" id="PF18962">
    <property type="entry name" value="Por_Secre_tail"/>
    <property type="match status" value="1"/>
</dbReference>
<accession>X1PI30</accession>
<feature type="non-terminal residue" evidence="2">
    <location>
        <position position="1"/>
    </location>
</feature>
<name>X1PI30_9ZZZZ</name>
<evidence type="ECO:0000259" key="1">
    <source>
        <dbReference type="Pfam" id="PF18962"/>
    </source>
</evidence>
<gene>
    <name evidence="2" type="ORF">S06H3_38703</name>
</gene>
<evidence type="ECO:0000313" key="2">
    <source>
        <dbReference type="EMBL" id="GAI38715.1"/>
    </source>
</evidence>
<proteinExistence type="predicted"/>
<dbReference type="AlphaFoldDB" id="X1PI30"/>
<dbReference type="InterPro" id="IPR026444">
    <property type="entry name" value="Secre_tail"/>
</dbReference>
<sequence>ATYQEDKFDLGIDSLVYYLPYINRYAKCRIIVELYRPDEPKGSTPNKDSNWKIRLNLDGIMHQIIKLAPGELKTLELDVPWLVNINGSARIKFKKMRGDCILVRRILFYEYEREEEGSGSFLAGGPQSIETMQISPVFFEGIYPNPARGNLRIRFNSPDEQKVTIKLYDVTGRLINEIFNGKAKIGTNEMPIMAENYAVGIYFIRIETDKEIITEKFIMLK</sequence>
<comment type="caution">
    <text evidence="2">The sequence shown here is derived from an EMBL/GenBank/DDBJ whole genome shotgun (WGS) entry which is preliminary data.</text>
</comment>
<feature type="domain" description="Secretion system C-terminal sorting" evidence="1">
    <location>
        <begin position="142"/>
        <end position="218"/>
    </location>
</feature>
<organism evidence="2">
    <name type="scientific">marine sediment metagenome</name>
    <dbReference type="NCBI Taxonomy" id="412755"/>
    <lineage>
        <taxon>unclassified sequences</taxon>
        <taxon>metagenomes</taxon>
        <taxon>ecological metagenomes</taxon>
    </lineage>
</organism>
<reference evidence="2" key="1">
    <citation type="journal article" date="2014" name="Front. Microbiol.">
        <title>High frequency of phylogenetically diverse reductive dehalogenase-homologous genes in deep subseafloor sedimentary metagenomes.</title>
        <authorList>
            <person name="Kawai M."/>
            <person name="Futagami T."/>
            <person name="Toyoda A."/>
            <person name="Takaki Y."/>
            <person name="Nishi S."/>
            <person name="Hori S."/>
            <person name="Arai W."/>
            <person name="Tsubouchi T."/>
            <person name="Morono Y."/>
            <person name="Uchiyama I."/>
            <person name="Ito T."/>
            <person name="Fujiyama A."/>
            <person name="Inagaki F."/>
            <person name="Takami H."/>
        </authorList>
    </citation>
    <scope>NUCLEOTIDE SEQUENCE</scope>
    <source>
        <strain evidence="2">Expedition CK06-06</strain>
    </source>
</reference>